<dbReference type="EMBL" id="CAXAMM010042530">
    <property type="protein sequence ID" value="CAK9105401.1"/>
    <property type="molecule type" value="Genomic_DNA"/>
</dbReference>
<dbReference type="InterPro" id="IPR000917">
    <property type="entry name" value="Sulfatase_N"/>
</dbReference>
<comment type="similarity">
    <text evidence="1">Belongs to the sulfatase family.</text>
</comment>
<evidence type="ECO:0000313" key="8">
    <source>
        <dbReference type="EMBL" id="CAK9105499.1"/>
    </source>
</evidence>
<reference evidence="7 10" key="1">
    <citation type="submission" date="2024-02" db="EMBL/GenBank/DDBJ databases">
        <authorList>
            <person name="Chen Y."/>
            <person name="Shah S."/>
            <person name="Dougan E. K."/>
            <person name="Thang M."/>
            <person name="Chan C."/>
        </authorList>
    </citation>
    <scope>NUCLEOTIDE SEQUENCE [LARGE SCALE GENOMIC DNA]</scope>
</reference>
<evidence type="ECO:0000256" key="2">
    <source>
        <dbReference type="ARBA" id="ARBA00022801"/>
    </source>
</evidence>
<dbReference type="PANTHER" id="PTHR42693">
    <property type="entry name" value="ARYLSULFATASE FAMILY MEMBER"/>
    <property type="match status" value="1"/>
</dbReference>
<dbReference type="Pfam" id="PF00884">
    <property type="entry name" value="Sulfatase"/>
    <property type="match status" value="1"/>
</dbReference>
<feature type="domain" description="Sulfatase N-terminal" evidence="3">
    <location>
        <begin position="256"/>
        <end position="560"/>
    </location>
</feature>
<keyword evidence="2" id="KW-0378">Hydrolase</keyword>
<dbReference type="Proteomes" id="UP001642464">
    <property type="component" value="Unassembled WGS sequence"/>
</dbReference>
<dbReference type="EMBL" id="CAXAMM010042514">
    <property type="protein sequence ID" value="CAK9105312.1"/>
    <property type="molecule type" value="Genomic_DNA"/>
</dbReference>
<dbReference type="SUPFAM" id="SSF53649">
    <property type="entry name" value="Alkaline phosphatase-like"/>
    <property type="match status" value="1"/>
</dbReference>
<evidence type="ECO:0000313" key="9">
    <source>
        <dbReference type="EMBL" id="CAK9105504.1"/>
    </source>
</evidence>
<evidence type="ECO:0000313" key="5">
    <source>
        <dbReference type="EMBL" id="CAK9105230.1"/>
    </source>
</evidence>
<evidence type="ECO:0000313" key="7">
    <source>
        <dbReference type="EMBL" id="CAK9105401.1"/>
    </source>
</evidence>
<proteinExistence type="inferred from homology"/>
<dbReference type="PANTHER" id="PTHR42693:SF53">
    <property type="entry name" value="ENDO-4-O-SULFATASE"/>
    <property type="match status" value="1"/>
</dbReference>
<comment type="caution">
    <text evidence="7">The sequence shown here is derived from an EMBL/GenBank/DDBJ whole genome shotgun (WGS) entry which is preliminary data.</text>
</comment>
<gene>
    <name evidence="4" type="ORF">SCF082_LOCUS40184</name>
    <name evidence="5" type="ORF">SCF082_LOCUS49050</name>
    <name evidence="6" type="ORF">SCF082_LOCUS49096</name>
    <name evidence="7" type="ORF">SCF082_LOCUS49128</name>
    <name evidence="8" type="ORF">SCF082_LOCUS49168</name>
    <name evidence="9" type="ORF">SCF082_LOCUS49171</name>
</gene>
<evidence type="ECO:0000313" key="4">
    <source>
        <dbReference type="EMBL" id="CAK9084743.1"/>
    </source>
</evidence>
<organism evidence="7 10">
    <name type="scientific">Durusdinium trenchii</name>
    <dbReference type="NCBI Taxonomy" id="1381693"/>
    <lineage>
        <taxon>Eukaryota</taxon>
        <taxon>Sar</taxon>
        <taxon>Alveolata</taxon>
        <taxon>Dinophyceae</taxon>
        <taxon>Suessiales</taxon>
        <taxon>Symbiodiniaceae</taxon>
        <taxon>Durusdinium</taxon>
    </lineage>
</organism>
<evidence type="ECO:0000259" key="3">
    <source>
        <dbReference type="Pfam" id="PF00884"/>
    </source>
</evidence>
<keyword evidence="10" id="KW-1185">Reference proteome</keyword>
<accession>A0ABP0RZE1</accession>
<name>A0ABP0RZE1_9DINO</name>
<dbReference type="EMBL" id="CAXAMM010042558">
    <property type="protein sequence ID" value="CAK9105499.1"/>
    <property type="molecule type" value="Genomic_DNA"/>
</dbReference>
<evidence type="ECO:0000313" key="10">
    <source>
        <dbReference type="Proteomes" id="UP001642464"/>
    </source>
</evidence>
<evidence type="ECO:0000313" key="6">
    <source>
        <dbReference type="EMBL" id="CAK9105312.1"/>
    </source>
</evidence>
<sequence length="686" mass="76162">MSLSRGVLFCADGNFSLTFTAARSKLHQSVQHHPASVSGFLPGYPMLFRALLLLSVVIIAGCGGSNGDVGSVFADSKAIDTLKNATAVNAFRLPSPSYYSEQLEEYETASGPVPVPTELKSELTSILLDNSNYFWGAPKSCNPDYGVRIQFQSEGDEVDVLLCFQCDVLVVYHNGQSVGGGDFDPSSPELATIVKAIFPDDPAIQSIGASLYRAGAEQDAAKWLEFARGVSTIILRVAAGLIGLGILIPVAERDWFRCYGSSENETPTIDRLARTGLKFRNFYVTPVCSTTRVMLLTGRYPFRTGWHTHHDPAIYGGGYFDWNREVCLARVMKSAGYDTCISGKWQINDLFDPEQQNAIAQHGFDEYCLFPEGKRGHPAHKNRYWDAYIVQDGHRLKTEGQFGPDIFTNYLIDYMSRPRERPFFAYYSTILTHIPVVHTPHNRGEDLTARQQFAGMLNYADHLIGRLIAALDAHGLRDNTLVFIAVDNGTDNGTDQPAEESLGGRINGRISGEGIYSLTERGINMPLIVNCPRLIPGGRESDDLIDASDILPTLTDLAGAKLPQNVIFDGRSFAPQLLGEEPTTPWRPWCFTQYHKTRVIRDQRFKLYSTGEFFDLSEDPLEQHNLAGTSKMDAPAAEQSYTALTEVLRSQPPNAKLPWEFRSISARKIRAEEEAQREREASGKEE</sequence>
<dbReference type="Gene3D" id="3.40.720.10">
    <property type="entry name" value="Alkaline Phosphatase, subunit A"/>
    <property type="match status" value="1"/>
</dbReference>
<dbReference type="EMBL" id="CAXAMM010039213">
    <property type="protein sequence ID" value="CAK9084743.1"/>
    <property type="molecule type" value="Genomic_DNA"/>
</dbReference>
<dbReference type="InterPro" id="IPR017850">
    <property type="entry name" value="Alkaline_phosphatase_core_sf"/>
</dbReference>
<protein>
    <submittedName>
        <fullName evidence="7">Arylsulfatase A (ASA) (Cerebroside-sulfatase)</fullName>
    </submittedName>
</protein>
<dbReference type="EMBL" id="CAXAMM010042494">
    <property type="protein sequence ID" value="CAK9105230.1"/>
    <property type="molecule type" value="Genomic_DNA"/>
</dbReference>
<evidence type="ECO:0000256" key="1">
    <source>
        <dbReference type="ARBA" id="ARBA00008779"/>
    </source>
</evidence>
<dbReference type="InterPro" id="IPR050738">
    <property type="entry name" value="Sulfatase"/>
</dbReference>
<dbReference type="EMBL" id="CAXAMM010042560">
    <property type="protein sequence ID" value="CAK9105504.1"/>
    <property type="molecule type" value="Genomic_DNA"/>
</dbReference>